<dbReference type="InterPro" id="IPR051045">
    <property type="entry name" value="TonB-dependent_transducer"/>
</dbReference>
<comment type="similarity">
    <text evidence="2">Belongs to the TonB family.</text>
</comment>
<dbReference type="GO" id="GO:0098797">
    <property type="term" value="C:plasma membrane protein complex"/>
    <property type="evidence" value="ECO:0007669"/>
    <property type="project" value="TreeGrafter"/>
</dbReference>
<dbReference type="PANTHER" id="PTHR33446:SF2">
    <property type="entry name" value="PROTEIN TONB"/>
    <property type="match status" value="1"/>
</dbReference>
<keyword evidence="8" id="KW-1133">Transmembrane helix</keyword>
<dbReference type="GO" id="GO:0031992">
    <property type="term" value="F:energy transducer activity"/>
    <property type="evidence" value="ECO:0007669"/>
    <property type="project" value="TreeGrafter"/>
</dbReference>
<dbReference type="InterPro" id="IPR037682">
    <property type="entry name" value="TonB_C"/>
</dbReference>
<proteinExistence type="inferred from homology"/>
<accession>A0A1M5NB65</accession>
<protein>
    <submittedName>
        <fullName evidence="11">TonB family C-terminal domain-containing protein</fullName>
    </submittedName>
</protein>
<keyword evidence="9" id="KW-0472">Membrane</keyword>
<dbReference type="Pfam" id="PF03544">
    <property type="entry name" value="TonB_C"/>
    <property type="match status" value="1"/>
</dbReference>
<reference evidence="11 12" key="1">
    <citation type="submission" date="2016-11" db="EMBL/GenBank/DDBJ databases">
        <authorList>
            <person name="Jaros S."/>
            <person name="Januszkiewicz K."/>
            <person name="Wedrychowicz H."/>
        </authorList>
    </citation>
    <scope>NUCLEOTIDE SEQUENCE [LARGE SCALE GENOMIC DNA]</scope>
    <source>
        <strain evidence="11 12">DSM 24574</strain>
    </source>
</reference>
<evidence type="ECO:0000256" key="5">
    <source>
        <dbReference type="ARBA" id="ARBA00022519"/>
    </source>
</evidence>
<evidence type="ECO:0000256" key="3">
    <source>
        <dbReference type="ARBA" id="ARBA00022448"/>
    </source>
</evidence>
<evidence type="ECO:0000256" key="8">
    <source>
        <dbReference type="ARBA" id="ARBA00022989"/>
    </source>
</evidence>
<keyword evidence="7" id="KW-0653">Protein transport</keyword>
<dbReference type="AlphaFoldDB" id="A0A1M5NB65"/>
<evidence type="ECO:0000313" key="12">
    <source>
        <dbReference type="Proteomes" id="UP000184212"/>
    </source>
</evidence>
<gene>
    <name evidence="11" type="ORF">SAMN04488109_2213</name>
</gene>
<name>A0A1M5NB65_9BACT</name>
<dbReference type="GO" id="GO:0015031">
    <property type="term" value="P:protein transport"/>
    <property type="evidence" value="ECO:0007669"/>
    <property type="project" value="UniProtKB-KW"/>
</dbReference>
<keyword evidence="4" id="KW-1003">Cell membrane</keyword>
<dbReference type="SUPFAM" id="SSF82185">
    <property type="entry name" value="Histone H3 K4-specific methyltransferase SET7/9 N-terminal domain"/>
    <property type="match status" value="1"/>
</dbReference>
<keyword evidence="3" id="KW-0813">Transport</keyword>
<dbReference type="Pfam" id="PF07661">
    <property type="entry name" value="MORN_2"/>
    <property type="match status" value="2"/>
</dbReference>
<evidence type="ECO:0000256" key="7">
    <source>
        <dbReference type="ARBA" id="ARBA00022927"/>
    </source>
</evidence>
<dbReference type="Gene3D" id="3.90.930.1">
    <property type="match status" value="1"/>
</dbReference>
<dbReference type="SUPFAM" id="SSF74653">
    <property type="entry name" value="TolA/TonB C-terminal domain"/>
    <property type="match status" value="1"/>
</dbReference>
<evidence type="ECO:0000256" key="6">
    <source>
        <dbReference type="ARBA" id="ARBA00022692"/>
    </source>
</evidence>
<evidence type="ECO:0000313" key="11">
    <source>
        <dbReference type="EMBL" id="SHG86715.1"/>
    </source>
</evidence>
<keyword evidence="12" id="KW-1185">Reference proteome</keyword>
<dbReference type="STRING" id="947013.SAMN04488109_2213"/>
<dbReference type="Proteomes" id="UP000184212">
    <property type="component" value="Unassembled WGS sequence"/>
</dbReference>
<keyword evidence="5" id="KW-0997">Cell inner membrane</keyword>
<dbReference type="NCBIfam" id="TIGR01352">
    <property type="entry name" value="tonB_Cterm"/>
    <property type="match status" value="1"/>
</dbReference>
<evidence type="ECO:0000256" key="9">
    <source>
        <dbReference type="ARBA" id="ARBA00023136"/>
    </source>
</evidence>
<dbReference type="GO" id="GO:0055085">
    <property type="term" value="P:transmembrane transport"/>
    <property type="evidence" value="ECO:0007669"/>
    <property type="project" value="InterPro"/>
</dbReference>
<evidence type="ECO:0000256" key="4">
    <source>
        <dbReference type="ARBA" id="ARBA00022475"/>
    </source>
</evidence>
<dbReference type="EMBL" id="FQWQ01000001">
    <property type="protein sequence ID" value="SHG86715.1"/>
    <property type="molecule type" value="Genomic_DNA"/>
</dbReference>
<evidence type="ECO:0000259" key="10">
    <source>
        <dbReference type="Pfam" id="PF03544"/>
    </source>
</evidence>
<dbReference type="PANTHER" id="PTHR33446">
    <property type="entry name" value="PROTEIN TONB-RELATED"/>
    <property type="match status" value="1"/>
</dbReference>
<keyword evidence="6" id="KW-0812">Transmembrane</keyword>
<dbReference type="Gene3D" id="3.30.1150.10">
    <property type="match status" value="1"/>
</dbReference>
<evidence type="ECO:0000256" key="2">
    <source>
        <dbReference type="ARBA" id="ARBA00006555"/>
    </source>
</evidence>
<comment type="subcellular location">
    <subcellularLocation>
        <location evidence="1">Cell inner membrane</location>
        <topology evidence="1">Single-pass membrane protein</topology>
        <orientation evidence="1">Periplasmic side</orientation>
    </subcellularLocation>
</comment>
<organism evidence="11 12">
    <name type="scientific">Chryseolinea serpens</name>
    <dbReference type="NCBI Taxonomy" id="947013"/>
    <lineage>
        <taxon>Bacteria</taxon>
        <taxon>Pseudomonadati</taxon>
        <taxon>Bacteroidota</taxon>
        <taxon>Cytophagia</taxon>
        <taxon>Cytophagales</taxon>
        <taxon>Fulvivirgaceae</taxon>
        <taxon>Chryseolinea</taxon>
    </lineage>
</organism>
<feature type="domain" description="TonB C-terminal" evidence="10">
    <location>
        <begin position="261"/>
        <end position="339"/>
    </location>
</feature>
<dbReference type="RefSeq" id="WP_073133619.1">
    <property type="nucleotide sequence ID" value="NZ_FQWQ01000001.1"/>
</dbReference>
<dbReference type="InterPro" id="IPR006260">
    <property type="entry name" value="TonB/TolA_C"/>
</dbReference>
<sequence length="341" mass="39025">MITFYDSAWLLTTRKHAVYYRTGIVDTVAYKFHGPVNEFYRSGKPLMKGTFRANIKQDTFYFYYPSGKLETKGLYRDDIRKGTWTNYYASGAVKEKVIFDKAFVRTLDSFDGNGEPNVVNGTGLWRTDYLVTPTLSQVVEGAFKNGQRQGTWTYWLVDVTKGDTTLECTETYKDGKFVTGKVYTANRSPEKISQPRKIVFPEFARFAQWGMWKRSAYPTQQDYPYLKFLAKDSTEVVMVTVEKPAEFKGGLSAMAAFVNKNLHYPKGAPRDGMKKKVDVSFVIDRDGTINQESVTVVRSDHPSLDEEAIRLVKSFPPWNPGTQNGKAVRCRFVLPVMFRPY</sequence>
<dbReference type="InterPro" id="IPR011652">
    <property type="entry name" value="MORN_2"/>
</dbReference>
<evidence type="ECO:0000256" key="1">
    <source>
        <dbReference type="ARBA" id="ARBA00004383"/>
    </source>
</evidence>